<comment type="similarity">
    <text evidence="9">Belongs to the polysaccharide lyase 1 family.</text>
</comment>
<dbReference type="InterPro" id="IPR011050">
    <property type="entry name" value="Pectin_lyase_fold/virulence"/>
</dbReference>
<dbReference type="EC" id="4.2.2.2" evidence="4"/>
<dbReference type="InterPro" id="IPR045032">
    <property type="entry name" value="PEL"/>
</dbReference>
<dbReference type="AlphaFoldDB" id="A0A0X3UPY1"/>
<dbReference type="PANTHER" id="PTHR31683:SF18">
    <property type="entry name" value="PECTATE LYASE 21-RELATED"/>
    <property type="match status" value="1"/>
</dbReference>
<evidence type="ECO:0000313" key="11">
    <source>
        <dbReference type="EMBL" id="KUL34649.1"/>
    </source>
</evidence>
<proteinExistence type="inferred from homology"/>
<keyword evidence="9" id="KW-0119">Carbohydrate metabolism</keyword>
<keyword evidence="12" id="KW-1185">Reference proteome</keyword>
<evidence type="ECO:0000256" key="8">
    <source>
        <dbReference type="ARBA" id="ARBA00023239"/>
    </source>
</evidence>
<dbReference type="UniPathway" id="UPA00545">
    <property type="reaction ID" value="UER00824"/>
</dbReference>
<dbReference type="InterPro" id="IPR012334">
    <property type="entry name" value="Pectin_lyas_fold"/>
</dbReference>
<dbReference type="GO" id="GO:0030570">
    <property type="term" value="F:pectate lyase activity"/>
    <property type="evidence" value="ECO:0007669"/>
    <property type="project" value="UniProtKB-EC"/>
</dbReference>
<keyword evidence="8 9" id="KW-0456">Lyase</keyword>
<keyword evidence="9" id="KW-0964">Secreted</keyword>
<organism evidence="11 12">
    <name type="scientific">Actinoplanes awajinensis subsp. mycoplanecinus</name>
    <dbReference type="NCBI Taxonomy" id="135947"/>
    <lineage>
        <taxon>Bacteria</taxon>
        <taxon>Bacillati</taxon>
        <taxon>Actinomycetota</taxon>
        <taxon>Actinomycetes</taxon>
        <taxon>Micromonosporales</taxon>
        <taxon>Micromonosporaceae</taxon>
        <taxon>Actinoplanes</taxon>
    </lineage>
</organism>
<dbReference type="Pfam" id="PF00544">
    <property type="entry name" value="Pectate_lyase_4"/>
    <property type="match status" value="1"/>
</dbReference>
<sequence length="287" mass="30498">MGFGEGTTGGAGGATVKITSLSQLVTEAASDGAKILQLSSVLQGSGADEVVVSSNKTIVGVGANAGLTGAGFFIKKASNVIIRNLKISFAQAPTDLIAAQKSDHIWIDHNELFNDTSHDKDFYDGMVDLTHATDFVTVSWNYLHDHFKGSLVGHSDSNAAEDTGHLRITYSHNWFDNVASRLPRLRFGTVHLYNNLFTNAKTSGIHCLMDAQCLVQNNVFVDVKLPVWTTEDSDKDGFAVISGNDFGGEAPVITQTGTFTKAPYSVTLDQTSAVSALVKAGIGTGKI</sequence>
<protein>
    <recommendedName>
        <fullName evidence="4">pectate lyase</fullName>
        <ecNumber evidence="4">4.2.2.2</ecNumber>
    </recommendedName>
</protein>
<dbReference type="PANTHER" id="PTHR31683">
    <property type="entry name" value="PECTATE LYASE 18-RELATED"/>
    <property type="match status" value="1"/>
</dbReference>
<reference evidence="11 12" key="1">
    <citation type="submission" date="2015-10" db="EMBL/GenBank/DDBJ databases">
        <authorList>
            <person name="Gilbert D.G."/>
        </authorList>
    </citation>
    <scope>NUCLEOTIDE SEQUENCE [LARGE SCALE GENOMIC DNA]</scope>
    <source>
        <strain evidence="11 12">NRRL B-16712</strain>
    </source>
</reference>
<dbReference type="InterPro" id="IPR002022">
    <property type="entry name" value="Pec_lyase"/>
</dbReference>
<keyword evidence="6" id="KW-0732">Signal</keyword>
<dbReference type="EMBL" id="LLZH01000121">
    <property type="protein sequence ID" value="KUL34649.1"/>
    <property type="molecule type" value="Genomic_DNA"/>
</dbReference>
<evidence type="ECO:0000256" key="5">
    <source>
        <dbReference type="ARBA" id="ARBA00022723"/>
    </source>
</evidence>
<dbReference type="SUPFAM" id="SSF51126">
    <property type="entry name" value="Pectin lyase-like"/>
    <property type="match status" value="1"/>
</dbReference>
<comment type="caution">
    <text evidence="11">The sequence shown here is derived from an EMBL/GenBank/DDBJ whole genome shotgun (WGS) entry which is preliminary data.</text>
</comment>
<dbReference type="GO" id="GO:0005576">
    <property type="term" value="C:extracellular region"/>
    <property type="evidence" value="ECO:0007669"/>
    <property type="project" value="UniProtKB-SubCell"/>
</dbReference>
<dbReference type="InterPro" id="IPR018082">
    <property type="entry name" value="AmbAllergen"/>
</dbReference>
<evidence type="ECO:0000259" key="10">
    <source>
        <dbReference type="SMART" id="SM00656"/>
    </source>
</evidence>
<dbReference type="GO" id="GO:0045490">
    <property type="term" value="P:pectin catabolic process"/>
    <property type="evidence" value="ECO:0007669"/>
    <property type="project" value="UniProtKB-UniPathway"/>
</dbReference>
<comment type="cofactor">
    <cofactor evidence="2">
        <name>Ca(2+)</name>
        <dbReference type="ChEBI" id="CHEBI:29108"/>
    </cofactor>
</comment>
<dbReference type="Proteomes" id="UP000053244">
    <property type="component" value="Unassembled WGS sequence"/>
</dbReference>
<dbReference type="PRINTS" id="PR00807">
    <property type="entry name" value="AMBALLERGEN"/>
</dbReference>
<keyword evidence="7" id="KW-0106">Calcium</keyword>
<dbReference type="SMART" id="SM00656">
    <property type="entry name" value="Amb_all"/>
    <property type="match status" value="1"/>
</dbReference>
<evidence type="ECO:0000256" key="7">
    <source>
        <dbReference type="ARBA" id="ARBA00022837"/>
    </source>
</evidence>
<gene>
    <name evidence="11" type="ORF">ADL15_15835</name>
</gene>
<evidence type="ECO:0000256" key="4">
    <source>
        <dbReference type="ARBA" id="ARBA00012272"/>
    </source>
</evidence>
<accession>A0A0X3UPY1</accession>
<keyword evidence="5" id="KW-0479">Metal-binding</keyword>
<evidence type="ECO:0000256" key="1">
    <source>
        <dbReference type="ARBA" id="ARBA00000695"/>
    </source>
</evidence>
<comment type="pathway">
    <text evidence="3">Glycan metabolism; pectin degradation; 2-dehydro-3-deoxy-D-gluconate from pectin: step 2/5.</text>
</comment>
<name>A0A0X3UPY1_9ACTN</name>
<evidence type="ECO:0000313" key="12">
    <source>
        <dbReference type="Proteomes" id="UP000053244"/>
    </source>
</evidence>
<feature type="domain" description="Pectate lyase" evidence="10">
    <location>
        <begin position="14"/>
        <end position="226"/>
    </location>
</feature>
<comment type="catalytic activity">
    <reaction evidence="1">
        <text>Eliminative cleavage of (1-&gt;4)-alpha-D-galacturonan to give oligosaccharides with 4-deoxy-alpha-D-galact-4-enuronosyl groups at their non-reducing ends.</text>
        <dbReference type="EC" id="4.2.2.2"/>
    </reaction>
</comment>
<evidence type="ECO:0000256" key="3">
    <source>
        <dbReference type="ARBA" id="ARBA00005220"/>
    </source>
</evidence>
<keyword evidence="9" id="KW-0624">Polysaccharide degradation</keyword>
<evidence type="ECO:0000256" key="2">
    <source>
        <dbReference type="ARBA" id="ARBA00001913"/>
    </source>
</evidence>
<evidence type="ECO:0000256" key="6">
    <source>
        <dbReference type="ARBA" id="ARBA00022729"/>
    </source>
</evidence>
<evidence type="ECO:0000256" key="9">
    <source>
        <dbReference type="RuleBase" id="RU361173"/>
    </source>
</evidence>
<dbReference type="Gene3D" id="2.160.20.10">
    <property type="entry name" value="Single-stranded right-handed beta-helix, Pectin lyase-like"/>
    <property type="match status" value="1"/>
</dbReference>
<dbReference type="GO" id="GO:0046872">
    <property type="term" value="F:metal ion binding"/>
    <property type="evidence" value="ECO:0007669"/>
    <property type="project" value="UniProtKB-KW"/>
</dbReference>
<comment type="subcellular location">
    <subcellularLocation>
        <location evidence="9">Secreted</location>
    </subcellularLocation>
</comment>